<dbReference type="SUPFAM" id="SSF103473">
    <property type="entry name" value="MFS general substrate transporter"/>
    <property type="match status" value="1"/>
</dbReference>
<dbReference type="InterPro" id="IPR018247">
    <property type="entry name" value="EF_Hand_1_Ca_BS"/>
</dbReference>
<feature type="transmembrane region" description="Helical" evidence="3">
    <location>
        <begin position="2690"/>
        <end position="2713"/>
    </location>
</feature>
<sequence>MTCGNTEPFFLMMSFGSEEACLPDDLPTCLVRLMASASKSIWDMNKAELIAAASEVGLVYHSSWTTGEIRSLLQEHRQAHKEENPVKGLSSLNVVALREKAGSLGIVLPPRATKGMILRMIRDQQNPPGRQVVSFGRYKNYLFDEVPRGYLEWSIRETKNNGNASEDLRHLANFARNKLFPEEEQEVPDPEVNATIPYYEDEERSSTSSRTTWSMVKESTRGYSSQTPVTLAAAKAKAKIAPQNLVRKIPEEEGRPKPMEAEVPKEALEEINQLMTRLAVLKDQYNIRDAFYDCFEENSERDPWPEAQVLEEAAKNARKNKDYREETIIKVIKELARFGEGDRHRQAVPTGGHIVVLGAYSYGAFHGVNQKTMKFPQCALYLNAWAKTKGFRGPWTSISVAVNVGHLLHRDPNNLPGSANQTIAVGNFSGGRLWLEKSNEDGATDYYETHDYENYEISTKEGKKIDGAYVSTKGHVRAFNPKRRHFVEDWCGERISLSVYTIRGVDQLNRHEEDFLRSLGFPRHGDPLRVLAYATPGPEDRNRPKKSVRKQIWKCAAQASALLATTIAASSSYGAEVAPELSSEHIALLEVGDYVKSIYAAELDVNIAEPIDPGFLFAKGGLERALKHVENCSPRVVWYHFDRNQKDLDYLEKIGEVQLREGRKLVVETNLSPGTIGYDHITNLFQKFLVKAIPSGYKYEVHVTNFADASDAHEAWAVDGGSQQIPTDEPSGASAITFTGSVSAPIRGALTRLHQNLGHPSVSDLTRHLRFAGADDKVIAACKGMRCQTCDRTKKVAAPRPASLPSFLDFNALVSVDVFHVFDAHRKRHELLSIIDHATTYHLVAVLSGHSNEAFEKGFVELWGRTFGAPRVIAADLESGLQKGLGRYTDFTGTKLRSKAGQAHWQQGVIERHGGWYKEILNRVIDEHTVYGEDIHLAVASVNAAKNELRRKHGFSPAQAVFGKDPACPEELLSGRDEEQYLELMTEDRKRQKEIAIRNAAKAAFFRTQVDNKFRRSLLQRARVKHGAYAVGQMACFFRIEKVATKRGQWRGPGLILGNESGNWWISHGGRCYLTAEEHMRPATAEEIGDLMNSRVARADLEKLLAGDQDDPSNYNPEEDGDGGGNVNNNVDAEDMDMDLQPEEPEQDDRAVPPQDPPSYGPVRQRVRTKKPQPHSVNILKKCLTDRSREKQYEKEIPWAMVPPEQHAAFKQAERKQLQEHYDLNAFTPLTKEQSDQVYAETPRDRILTSRWAYRDKNWSRRRQDASVEWRPKARLVVGGHLDPDIGEVKTDAPTISRLGLLTILQVVASHQRDEKPWTASAGDVSAAFLNGQPIKRLLYMKQPKTGFPDMEPGALLKIEKNIFGLVDSPREWWQEFRDTVLKKEIRHDGQGYRFKQSPVDSCMFFLYKTDDEKENPCAYLGVHVDDVLVAGEGDLAGSIRQGLSEVFPISDWEVNTFEFLGSRIRVQPDGVRIDQEHYTDTRLFEVPVQQTQNDFDPATEEQRIDNQSLVGALSWLGSQTRPDLVCGVSMAQQLQKSPTAGDVRFTNMLAKRAEAHRDKGIWLKPVDLNNYEIFVYHDSAWANASLDPEDDFTLNESDHNLGMMTGTPYDFKERKAKKANSKVASQYGLLILIADRNCFAKGGGESSLLEWRSAAGKRVCRSTFAAETMACCEGLEAGQFVRSFLATTLQGRLCRIEELYGHNLHCFSDCRSLYDHVHRQGLPRLPSDKRLAIDLAAIRQMMDQEQRGGRQLLHWVPTHVQLADILTKPMIADNWMRKVHRSPIEGTRVVLWGKRLRYETYMKRKAAPEDPMQTLEVTRPRSKAVAAASVPETFWTLPSAWRPTMEDVLVEVSATRSSHAMAAAALVGGRALAQALQMPITWPEDGSDLEGLSSALLRDGLLDLKAWIRFANTASNQRSMAPRKGSKELASHLPSILPMPEKVLAVVAMLYEVGDVRQVDLSGMGLETVPLALRAFRGLRSVDLSFNRNLVSLASLASCSAVEAIRLGSCQKLTDLKPLASLTKLSAVDLSGCVALSDAGPLLAGGYEPPPNPMHDVVAGQDASEASAQVSPNGPATPADVPTSPGGPKVPPPGAIPGMPAASLPGKKAKNEPGTTAEGLPGKPSAPAATSAPEIPGAKGKTDPREFRHRGLWPKEVLALGNPTLRWLSLSGCRALRKGLAHLRRCQALRFLDLFECDYADAGEVLDACMAPQVDFVVWPSLEHLLRSARKAALSQSEVHDLMAAALDSAEEKRHLAHLEDVIHGLPACQKLAKAATRDAAARAAQDFGLPFEQTKVAKPKTSLFPELLPDESEDEAEASAEEDQEEDPQSSRGDLQACIHATAFVRRVRADGFKPTGDIQGTRLFRILDADRDGVLSKKDFGFLDLSLVPPHEVNEAIGLLLRRHQMLPDVVASDLAGHGSQIDLKRVVECMVIAGVEEEIAKPTAQVVAYCTKAIWSALLGHPTACRLARSLLLLLTEASLESKEAGPLTDELYTQGFSAVTVPIGPGVILAIVILLLFLAVHEGFVAAGAKPLLANHEKPHSLPLQCTFATNWLLMMVSLSMLVPDSLDYALAMGHSATASGVFLSAPFVLAMLGTILGRPLTSEVNWDQRFARYLCVGCQGVTVAGSLTLAFLMQAASHWSDATKQTSFWCFLFVSCASQFFNAFPVVAWTTMWNVVTPNSQKTIWSMITIACRHCGMVFGPVAFAALSFSVRRGRDISPISMMGWSYVGLATFQALALTSACLCLPTVVSPPTEDRKAAPEDEQMELSPEELAPESRQEMVRNIIMYCYERPFTVAAVEVSTMMLLEVQYGWSREACGASFVSIGVTTVATTIISTILVSRKWIRESWLFLGSSLISLSGVFLLFDWRLLNGAFGGSSLLFADSLVYAFSGVSNGIAQGWAARAAMKGTKYDIQTYRVQNMAAVQISRFLVPILTRFIVDFGGRNVYALVQLLMCAMGTSTVWRTVSLVWRGVKDGPSQKATAKSSGCNSVLQHSIGAFVISYKISLLESFKSFLVGRWENCMRGFRRLSDSKHVRRSDFLDIMEGYEWDDGSPSVLETVYNLLDRDGSGLVREKDFAALEEFKADEFLDSMSRVGRALLKFPQERPSRLAKMSLDLRFAPKDQQDGGIGRASFVEAWQDMGSRAHAADAKIVFGLLDFDGDGRIYRDRFLILCDALPRRAEIFALADLSQHLVKTYGSLPDAYAAFANTTGEDASPSNKKAKAAAEAGRCELGKGDWSEESWLERFSKLTEALMKRHTSMLNQSLSKEIQKQLKHLLAVDTDGVELDALEQMWQKASTAVGHLDAVIAGLKQSSSASTSVCEV</sequence>
<feature type="compositionally biased region" description="Acidic residues" evidence="2">
    <location>
        <begin position="2767"/>
        <end position="2778"/>
    </location>
</feature>
<proteinExistence type="predicted"/>
<name>A0A1Q9F6M3_SYMMI</name>
<dbReference type="GO" id="GO:0015074">
    <property type="term" value="P:DNA integration"/>
    <property type="evidence" value="ECO:0007669"/>
    <property type="project" value="InterPro"/>
</dbReference>
<evidence type="ECO:0000256" key="3">
    <source>
        <dbReference type="SAM" id="Phobius"/>
    </source>
</evidence>
<feature type="transmembrane region" description="Helical" evidence="3">
    <location>
        <begin position="2546"/>
        <end position="2568"/>
    </location>
</feature>
<protein>
    <submittedName>
        <fullName evidence="5">Copia protein</fullName>
    </submittedName>
</protein>
<feature type="transmembrane region" description="Helical" evidence="3">
    <location>
        <begin position="2951"/>
        <end position="2976"/>
    </location>
</feature>
<keyword evidence="3" id="KW-1133">Transmembrane helix</keyword>
<feature type="transmembrane region" description="Helical" evidence="3">
    <location>
        <begin position="2824"/>
        <end position="2846"/>
    </location>
</feature>
<reference evidence="5 6" key="1">
    <citation type="submission" date="2016-02" db="EMBL/GenBank/DDBJ databases">
        <title>Genome analysis of coral dinoflagellate symbionts highlights evolutionary adaptations to a symbiotic lifestyle.</title>
        <authorList>
            <person name="Aranda M."/>
            <person name="Li Y."/>
            <person name="Liew Y.J."/>
            <person name="Baumgarten S."/>
            <person name="Simakov O."/>
            <person name="Wilson M."/>
            <person name="Piel J."/>
            <person name="Ashoor H."/>
            <person name="Bougouffa S."/>
            <person name="Bajic V.B."/>
            <person name="Ryu T."/>
            <person name="Ravasi T."/>
            <person name="Bayer T."/>
            <person name="Micklem G."/>
            <person name="Kim H."/>
            <person name="Bhak J."/>
            <person name="Lajeunesse T.C."/>
            <person name="Voolstra C.R."/>
        </authorList>
    </citation>
    <scope>NUCLEOTIDE SEQUENCE [LARGE SCALE GENOMIC DNA]</scope>
    <source>
        <strain evidence="5 6">CCMP2467</strain>
    </source>
</reference>
<dbReference type="InterPro" id="IPR012337">
    <property type="entry name" value="RNaseH-like_sf"/>
</dbReference>
<comment type="caution">
    <text evidence="5">The sequence shown here is derived from an EMBL/GenBank/DDBJ whole genome shotgun (WGS) entry which is preliminary data.</text>
</comment>
<feature type="transmembrane region" description="Helical" evidence="3">
    <location>
        <begin position="2853"/>
        <end position="2871"/>
    </location>
</feature>
<dbReference type="Proteomes" id="UP000186817">
    <property type="component" value="Unassembled WGS sequence"/>
</dbReference>
<evidence type="ECO:0000256" key="1">
    <source>
        <dbReference type="ARBA" id="ARBA00022837"/>
    </source>
</evidence>
<dbReference type="GO" id="GO:0003676">
    <property type="term" value="F:nucleic acid binding"/>
    <property type="evidence" value="ECO:0007669"/>
    <property type="project" value="InterPro"/>
</dbReference>
<dbReference type="Gene3D" id="3.80.10.10">
    <property type="entry name" value="Ribonuclease Inhibitor"/>
    <property type="match status" value="1"/>
</dbReference>
<gene>
    <name evidence="5" type="primary">GIP</name>
    <name evidence="5" type="ORF">AK812_SmicGene383</name>
</gene>
<dbReference type="OrthoDB" id="413361at2759"/>
<feature type="compositionally biased region" description="Acidic residues" evidence="2">
    <location>
        <begin position="1132"/>
        <end position="1147"/>
    </location>
</feature>
<dbReference type="Gene3D" id="1.10.238.10">
    <property type="entry name" value="EF-hand"/>
    <property type="match status" value="1"/>
</dbReference>
<organism evidence="5 6">
    <name type="scientific">Symbiodinium microadriaticum</name>
    <name type="common">Dinoflagellate</name>
    <name type="synonym">Zooxanthella microadriatica</name>
    <dbReference type="NCBI Taxonomy" id="2951"/>
    <lineage>
        <taxon>Eukaryota</taxon>
        <taxon>Sar</taxon>
        <taxon>Alveolata</taxon>
        <taxon>Dinophyceae</taxon>
        <taxon>Suessiales</taxon>
        <taxon>Symbiodiniaceae</taxon>
        <taxon>Symbiodinium</taxon>
    </lineage>
</organism>
<feature type="region of interest" description="Disordered" evidence="2">
    <location>
        <begin position="2757"/>
        <end position="2778"/>
    </location>
</feature>
<dbReference type="InterPro" id="IPR032675">
    <property type="entry name" value="LRR_dom_sf"/>
</dbReference>
<feature type="transmembrane region" description="Helical" evidence="3">
    <location>
        <begin position="2733"/>
        <end position="2755"/>
    </location>
</feature>
<evidence type="ECO:0000313" key="5">
    <source>
        <dbReference type="EMBL" id="OLQ15340.1"/>
    </source>
</evidence>
<feature type="transmembrane region" description="Helical" evidence="3">
    <location>
        <begin position="2798"/>
        <end position="2818"/>
    </location>
</feature>
<dbReference type="SUPFAM" id="SSF53098">
    <property type="entry name" value="Ribonuclease H-like"/>
    <property type="match status" value="1"/>
</dbReference>
<evidence type="ECO:0000256" key="2">
    <source>
        <dbReference type="SAM" id="MobiDB-lite"/>
    </source>
</evidence>
<keyword evidence="3" id="KW-0472">Membrane</keyword>
<dbReference type="Pfam" id="PF07727">
    <property type="entry name" value="RVT_2"/>
    <property type="match status" value="1"/>
</dbReference>
<feature type="region of interest" description="Disordered" evidence="2">
    <location>
        <begin position="1105"/>
        <end position="1175"/>
    </location>
</feature>
<dbReference type="InterPro" id="IPR036259">
    <property type="entry name" value="MFS_trans_sf"/>
</dbReference>
<dbReference type="InterPro" id="IPR013103">
    <property type="entry name" value="RVT_2"/>
</dbReference>
<feature type="transmembrane region" description="Helical" evidence="3">
    <location>
        <begin position="2512"/>
        <end position="2534"/>
    </location>
</feature>
<dbReference type="SUPFAM" id="SSF52047">
    <property type="entry name" value="RNI-like"/>
    <property type="match status" value="1"/>
</dbReference>
<dbReference type="SUPFAM" id="SSF47473">
    <property type="entry name" value="EF-hand"/>
    <property type="match status" value="1"/>
</dbReference>
<dbReference type="InterPro" id="IPR001584">
    <property type="entry name" value="Integrase_cat-core"/>
</dbReference>
<dbReference type="PROSITE" id="PS00018">
    <property type="entry name" value="EF_HAND_1"/>
    <property type="match status" value="1"/>
</dbReference>
<keyword evidence="3" id="KW-0812">Transmembrane</keyword>
<dbReference type="EMBL" id="LSRX01000004">
    <property type="protein sequence ID" value="OLQ15340.1"/>
    <property type="molecule type" value="Genomic_DNA"/>
</dbReference>
<feature type="compositionally biased region" description="Acidic residues" evidence="2">
    <location>
        <begin position="2312"/>
        <end position="2330"/>
    </location>
</feature>
<feature type="compositionally biased region" description="Polar residues" evidence="2">
    <location>
        <begin position="2065"/>
        <end position="2075"/>
    </location>
</feature>
<dbReference type="CDD" id="cd06174">
    <property type="entry name" value="MFS"/>
    <property type="match status" value="1"/>
</dbReference>
<evidence type="ECO:0000259" key="4">
    <source>
        <dbReference type="PROSITE" id="PS50994"/>
    </source>
</evidence>
<feature type="region of interest" description="Disordered" evidence="2">
    <location>
        <begin position="2312"/>
        <end position="2335"/>
    </location>
</feature>
<feature type="region of interest" description="Disordered" evidence="2">
    <location>
        <begin position="2047"/>
        <end position="2147"/>
    </location>
</feature>
<feature type="transmembrane region" description="Helical" evidence="3">
    <location>
        <begin position="2652"/>
        <end position="2678"/>
    </location>
</feature>
<feature type="transmembrane region" description="Helical" evidence="3">
    <location>
        <begin position="2619"/>
        <end position="2640"/>
    </location>
</feature>
<dbReference type="InterPro" id="IPR011992">
    <property type="entry name" value="EF-hand-dom_pair"/>
</dbReference>
<dbReference type="InterPro" id="IPR036397">
    <property type="entry name" value="RNaseH_sf"/>
</dbReference>
<feature type="transmembrane region" description="Helical" evidence="3">
    <location>
        <begin position="2574"/>
        <end position="2598"/>
    </location>
</feature>
<keyword evidence="6" id="KW-1185">Reference proteome</keyword>
<dbReference type="PROSITE" id="PS50994">
    <property type="entry name" value="INTEGRASE"/>
    <property type="match status" value="1"/>
</dbReference>
<feature type="domain" description="Integrase catalytic" evidence="4">
    <location>
        <begin position="801"/>
        <end position="965"/>
    </location>
</feature>
<accession>A0A1Q9F6M3</accession>
<feature type="transmembrane region" description="Helical" evidence="3">
    <location>
        <begin position="2891"/>
        <end position="2912"/>
    </location>
</feature>
<keyword evidence="1" id="KW-0106">Calcium</keyword>
<evidence type="ECO:0000313" key="6">
    <source>
        <dbReference type="Proteomes" id="UP000186817"/>
    </source>
</evidence>
<dbReference type="Gene3D" id="3.30.420.10">
    <property type="entry name" value="Ribonuclease H-like superfamily/Ribonuclease H"/>
    <property type="match status" value="1"/>
</dbReference>